<dbReference type="Gene3D" id="2.40.10.220">
    <property type="entry name" value="predicted glycosyltransferase like domains"/>
    <property type="match status" value="1"/>
</dbReference>
<evidence type="ECO:0000259" key="1">
    <source>
        <dbReference type="Pfam" id="PF07238"/>
    </source>
</evidence>
<dbReference type="SUPFAM" id="SSF141371">
    <property type="entry name" value="PilZ domain-like"/>
    <property type="match status" value="1"/>
</dbReference>
<proteinExistence type="predicted"/>
<protein>
    <submittedName>
        <fullName evidence="2">PilZ domain-containing protein</fullName>
    </submittedName>
</protein>
<accession>A0A316FPR5</accession>
<feature type="domain" description="PilZ" evidence="1">
    <location>
        <begin position="6"/>
        <end position="107"/>
    </location>
</feature>
<dbReference type="Proteomes" id="UP000245790">
    <property type="component" value="Unassembled WGS sequence"/>
</dbReference>
<name>A0A316FPR5_9GAMM</name>
<dbReference type="GO" id="GO:0035438">
    <property type="term" value="F:cyclic-di-GMP binding"/>
    <property type="evidence" value="ECO:0007669"/>
    <property type="project" value="InterPro"/>
</dbReference>
<evidence type="ECO:0000313" key="3">
    <source>
        <dbReference type="Proteomes" id="UP000245790"/>
    </source>
</evidence>
<dbReference type="AlphaFoldDB" id="A0A316FPR5"/>
<dbReference type="RefSeq" id="WP_109763439.1">
    <property type="nucleotide sequence ID" value="NZ_QGGU01000006.1"/>
</dbReference>
<gene>
    <name evidence="2" type="ORF">C8D97_10658</name>
</gene>
<organism evidence="2 3">
    <name type="scientific">Pleionea mediterranea</name>
    <dbReference type="NCBI Taxonomy" id="523701"/>
    <lineage>
        <taxon>Bacteria</taxon>
        <taxon>Pseudomonadati</taxon>
        <taxon>Pseudomonadota</taxon>
        <taxon>Gammaproteobacteria</taxon>
        <taxon>Oceanospirillales</taxon>
        <taxon>Pleioneaceae</taxon>
        <taxon>Pleionea</taxon>
    </lineage>
</organism>
<comment type="caution">
    <text evidence="2">The sequence shown here is derived from an EMBL/GenBank/DDBJ whole genome shotgun (WGS) entry which is preliminary data.</text>
</comment>
<dbReference type="InterPro" id="IPR009875">
    <property type="entry name" value="PilZ_domain"/>
</dbReference>
<sequence>MENNELRKEHRVPKQESVYIEVLTSSSKNDKGLVVECSTDDISPSGIKVRSHYPITEGAFLELLIDFKQGSLKYLLTGEVKWCNQLNDEPTYNCGFELVDAEHSDIKLWRELFDN</sequence>
<evidence type="ECO:0000313" key="2">
    <source>
        <dbReference type="EMBL" id="PWK50771.1"/>
    </source>
</evidence>
<reference evidence="2 3" key="1">
    <citation type="submission" date="2018-05" db="EMBL/GenBank/DDBJ databases">
        <title>Genomic Encyclopedia of Type Strains, Phase IV (KMG-IV): sequencing the most valuable type-strain genomes for metagenomic binning, comparative biology and taxonomic classification.</title>
        <authorList>
            <person name="Goeker M."/>
        </authorList>
    </citation>
    <scope>NUCLEOTIDE SEQUENCE [LARGE SCALE GENOMIC DNA]</scope>
    <source>
        <strain evidence="2 3">DSM 25350</strain>
    </source>
</reference>
<dbReference type="OrthoDB" id="6197021at2"/>
<dbReference type="EMBL" id="QGGU01000006">
    <property type="protein sequence ID" value="PWK50771.1"/>
    <property type="molecule type" value="Genomic_DNA"/>
</dbReference>
<keyword evidence="3" id="KW-1185">Reference proteome</keyword>
<dbReference type="Pfam" id="PF07238">
    <property type="entry name" value="PilZ"/>
    <property type="match status" value="1"/>
</dbReference>